<evidence type="ECO:0000256" key="2">
    <source>
        <dbReference type="ARBA" id="ARBA00022801"/>
    </source>
</evidence>
<dbReference type="Pfam" id="PF00975">
    <property type="entry name" value="Thioesterase"/>
    <property type="match status" value="1"/>
</dbReference>
<evidence type="ECO:0000259" key="3">
    <source>
        <dbReference type="SMART" id="SM00824"/>
    </source>
</evidence>
<dbReference type="InterPro" id="IPR020802">
    <property type="entry name" value="TesA-like"/>
</dbReference>
<dbReference type="PANTHER" id="PTHR11487">
    <property type="entry name" value="THIOESTERASE"/>
    <property type="match status" value="1"/>
</dbReference>
<dbReference type="InterPro" id="IPR001031">
    <property type="entry name" value="Thioesterase"/>
</dbReference>
<dbReference type="SUPFAM" id="SSF53474">
    <property type="entry name" value="alpha/beta-Hydrolases"/>
    <property type="match status" value="1"/>
</dbReference>
<dbReference type="PANTHER" id="PTHR11487:SF0">
    <property type="entry name" value="S-ACYL FATTY ACID SYNTHASE THIOESTERASE, MEDIUM CHAIN"/>
    <property type="match status" value="1"/>
</dbReference>
<sequence>MRSPVEERWLRRYRDDDECETKLVCFPPAGAGASAFRTWARGLPPDVSVLAVRYPGREDRFGDPFPSGLEALADEIADALSELTRYRLVLFGHSMGASVAHEVSLRFQDRGCPPAALCVSGRRPTHALAGRQMISGTDEEIIAHVVSFDASRAAVFADTDLREIVLPAVRADYHLVDDYSGGPRPLLECPVYGYTGDDDSEVTPEQMSRWAELTRGEFRLLVLPGGHFYLRFEEPALLADLSEVLAKTISVDGPPHGAIDAMGKPF</sequence>
<comment type="similarity">
    <text evidence="1">Belongs to the thioesterase family.</text>
</comment>
<dbReference type="SMART" id="SM00824">
    <property type="entry name" value="PKS_TE"/>
    <property type="match status" value="1"/>
</dbReference>
<proteinExistence type="inferred from homology"/>
<accession>A0AB39MLP5</accession>
<dbReference type="InterPro" id="IPR012223">
    <property type="entry name" value="TEII"/>
</dbReference>
<dbReference type="AlphaFoldDB" id="A0AB39MLP5"/>
<evidence type="ECO:0000313" key="4">
    <source>
        <dbReference type="EMBL" id="XDQ07033.1"/>
    </source>
</evidence>
<name>A0AB39MLP5_9ACTN</name>
<dbReference type="RefSeq" id="WP_369191865.1">
    <property type="nucleotide sequence ID" value="NZ_CP163431.1"/>
</dbReference>
<reference evidence="4" key="1">
    <citation type="submission" date="2024-07" db="EMBL/GenBank/DDBJ databases">
        <authorList>
            <person name="Yu S.T."/>
        </authorList>
    </citation>
    <scope>NUCLEOTIDE SEQUENCE</scope>
    <source>
        <strain evidence="4">R08</strain>
    </source>
</reference>
<dbReference type="GO" id="GO:0008610">
    <property type="term" value="P:lipid biosynthetic process"/>
    <property type="evidence" value="ECO:0007669"/>
    <property type="project" value="TreeGrafter"/>
</dbReference>
<evidence type="ECO:0000256" key="1">
    <source>
        <dbReference type="ARBA" id="ARBA00007169"/>
    </source>
</evidence>
<dbReference type="EMBL" id="CP163431">
    <property type="protein sequence ID" value="XDQ07033.1"/>
    <property type="molecule type" value="Genomic_DNA"/>
</dbReference>
<dbReference type="GO" id="GO:0016787">
    <property type="term" value="F:hydrolase activity"/>
    <property type="evidence" value="ECO:0007669"/>
    <property type="project" value="UniProtKB-KW"/>
</dbReference>
<organism evidence="4">
    <name type="scientific">Streptomyces sp. R08</name>
    <dbReference type="NCBI Taxonomy" id="3238624"/>
    <lineage>
        <taxon>Bacteria</taxon>
        <taxon>Bacillati</taxon>
        <taxon>Actinomycetota</taxon>
        <taxon>Actinomycetes</taxon>
        <taxon>Kitasatosporales</taxon>
        <taxon>Streptomycetaceae</taxon>
        <taxon>Streptomyces</taxon>
    </lineage>
</organism>
<protein>
    <submittedName>
        <fullName evidence="4">Thioesterase II family protein</fullName>
    </submittedName>
</protein>
<dbReference type="Gene3D" id="3.40.50.1820">
    <property type="entry name" value="alpha/beta hydrolase"/>
    <property type="match status" value="1"/>
</dbReference>
<keyword evidence="2" id="KW-0378">Hydrolase</keyword>
<feature type="domain" description="Thioesterase TesA-like" evidence="3">
    <location>
        <begin position="24"/>
        <end position="245"/>
    </location>
</feature>
<dbReference type="InterPro" id="IPR029058">
    <property type="entry name" value="AB_hydrolase_fold"/>
</dbReference>
<gene>
    <name evidence="4" type="ORF">AB5J58_45645</name>
</gene>